<comment type="similarity">
    <text evidence="1">Belongs to the SKA1 family.</text>
</comment>
<dbReference type="PANTHER" id="PTHR28573:SF1">
    <property type="entry name" value="SPINDLE AND KINETOCHORE-ASSOCIATED PROTEIN 1"/>
    <property type="match status" value="1"/>
</dbReference>
<evidence type="ECO:0000256" key="5">
    <source>
        <dbReference type="SAM" id="MobiDB-lite"/>
    </source>
</evidence>
<dbReference type="Proteomes" id="UP000822688">
    <property type="component" value="Chromosome 5"/>
</dbReference>
<dbReference type="InterPro" id="IPR042031">
    <property type="entry name" value="SKA1_MBD_sf"/>
</dbReference>
<dbReference type="AlphaFoldDB" id="A0A8T0I183"/>
<name>A0A8T0I183_CERPU</name>
<feature type="compositionally biased region" description="Basic and acidic residues" evidence="5">
    <location>
        <begin position="129"/>
        <end position="139"/>
    </location>
</feature>
<dbReference type="GO" id="GO:0007059">
    <property type="term" value="P:chromosome segregation"/>
    <property type="evidence" value="ECO:0007669"/>
    <property type="project" value="InterPro"/>
</dbReference>
<dbReference type="GO" id="GO:0005876">
    <property type="term" value="C:spindle microtubule"/>
    <property type="evidence" value="ECO:0007669"/>
    <property type="project" value="TreeGrafter"/>
</dbReference>
<accession>A0A8T0I183</accession>
<dbReference type="GO" id="GO:0000278">
    <property type="term" value="P:mitotic cell cycle"/>
    <property type="evidence" value="ECO:0007669"/>
    <property type="project" value="TreeGrafter"/>
</dbReference>
<evidence type="ECO:0000256" key="4">
    <source>
        <dbReference type="ARBA" id="ARBA00075755"/>
    </source>
</evidence>
<sequence>MGTATAGADLDALMASFNSRIKEIGNLMLMRSGGSRVGELKDIDAALSTAEHHFRVIKDFVKRESESMAKAQVLAEMYSKQTAKLQLICSNLPARLPGNDVHVESAGPSSMSNPQKTNASTAVPVKTAAPREKKGKEPPPRWYVSMDELTSLSSYMRGRLTLDKLNTAVDEMATFATGNAKLLSAPRQKLGEKGWNRVLELRDIAVAENVKGKHFFLESDLKGEILKLDHTGKAVLTVLRHLGRINEVRCGRNRVFVLSRN</sequence>
<evidence type="ECO:0000256" key="2">
    <source>
        <dbReference type="ARBA" id="ARBA00023054"/>
    </source>
</evidence>
<gene>
    <name evidence="6" type="ORF">KC19_5G138900</name>
</gene>
<dbReference type="Gene3D" id="1.10.10.1890">
    <property type="entry name" value="Ska1 microtubule binding domain-like"/>
    <property type="match status" value="1"/>
</dbReference>
<dbReference type="GO" id="GO:0031110">
    <property type="term" value="P:regulation of microtubule polymerization or depolymerization"/>
    <property type="evidence" value="ECO:0007669"/>
    <property type="project" value="TreeGrafter"/>
</dbReference>
<dbReference type="FunFam" id="1.10.10.1890:FF:000002">
    <property type="entry name" value="Spindle and kinetochore-associated protein 1"/>
    <property type="match status" value="1"/>
</dbReference>
<evidence type="ECO:0000313" key="6">
    <source>
        <dbReference type="EMBL" id="KAG0577204.1"/>
    </source>
</evidence>
<dbReference type="GO" id="GO:0008017">
    <property type="term" value="F:microtubule binding"/>
    <property type="evidence" value="ECO:0007669"/>
    <property type="project" value="InterPro"/>
</dbReference>
<dbReference type="GO" id="GO:0000940">
    <property type="term" value="C:outer kinetochore"/>
    <property type="evidence" value="ECO:0007669"/>
    <property type="project" value="TreeGrafter"/>
</dbReference>
<keyword evidence="7" id="KW-1185">Reference proteome</keyword>
<evidence type="ECO:0000256" key="1">
    <source>
        <dbReference type="ARBA" id="ARBA00006836"/>
    </source>
</evidence>
<dbReference type="EMBL" id="CM026425">
    <property type="protein sequence ID" value="KAG0577204.1"/>
    <property type="molecule type" value="Genomic_DNA"/>
</dbReference>
<proteinExistence type="inferred from homology"/>
<feature type="region of interest" description="Disordered" evidence="5">
    <location>
        <begin position="103"/>
        <end position="142"/>
    </location>
</feature>
<dbReference type="Pfam" id="PF07160">
    <property type="entry name" value="SKA1"/>
    <property type="match status" value="1"/>
</dbReference>
<comment type="caution">
    <text evidence="6">The sequence shown here is derived from an EMBL/GenBank/DDBJ whole genome shotgun (WGS) entry which is preliminary data.</text>
</comment>
<protein>
    <recommendedName>
        <fullName evidence="3">SKA complex subunit 1 homolog</fullName>
    </recommendedName>
    <alternativeName>
        <fullName evidence="4">Spindle and kinetochore-associated protein 1 homolog</fullName>
    </alternativeName>
</protein>
<evidence type="ECO:0000313" key="7">
    <source>
        <dbReference type="Proteomes" id="UP000822688"/>
    </source>
</evidence>
<evidence type="ECO:0000256" key="3">
    <source>
        <dbReference type="ARBA" id="ARBA00068507"/>
    </source>
</evidence>
<keyword evidence="2" id="KW-0175">Coiled coil</keyword>
<dbReference type="PANTHER" id="PTHR28573">
    <property type="entry name" value="SPINDLE AND KINETOCHORE-ASSOCIATED PROTEIN 1"/>
    <property type="match status" value="1"/>
</dbReference>
<reference evidence="6" key="1">
    <citation type="submission" date="2020-06" db="EMBL/GenBank/DDBJ databases">
        <title>WGS assembly of Ceratodon purpureus strain R40.</title>
        <authorList>
            <person name="Carey S.B."/>
            <person name="Jenkins J."/>
            <person name="Shu S."/>
            <person name="Lovell J.T."/>
            <person name="Sreedasyam A."/>
            <person name="Maumus F."/>
            <person name="Tiley G.P."/>
            <person name="Fernandez-Pozo N."/>
            <person name="Barry K."/>
            <person name="Chen C."/>
            <person name="Wang M."/>
            <person name="Lipzen A."/>
            <person name="Daum C."/>
            <person name="Saski C.A."/>
            <person name="Payton A.C."/>
            <person name="Mcbreen J.C."/>
            <person name="Conrad R.E."/>
            <person name="Kollar L.M."/>
            <person name="Olsson S."/>
            <person name="Huttunen S."/>
            <person name="Landis J.B."/>
            <person name="Wickett N.J."/>
            <person name="Johnson M.G."/>
            <person name="Rensing S.A."/>
            <person name="Grimwood J."/>
            <person name="Schmutz J."/>
            <person name="Mcdaniel S.F."/>
        </authorList>
    </citation>
    <scope>NUCLEOTIDE SEQUENCE</scope>
    <source>
        <strain evidence="6">R40</strain>
    </source>
</reference>
<feature type="compositionally biased region" description="Polar residues" evidence="5">
    <location>
        <begin position="107"/>
        <end position="121"/>
    </location>
</feature>
<organism evidence="6 7">
    <name type="scientific">Ceratodon purpureus</name>
    <name type="common">Fire moss</name>
    <name type="synonym">Dicranum purpureum</name>
    <dbReference type="NCBI Taxonomy" id="3225"/>
    <lineage>
        <taxon>Eukaryota</taxon>
        <taxon>Viridiplantae</taxon>
        <taxon>Streptophyta</taxon>
        <taxon>Embryophyta</taxon>
        <taxon>Bryophyta</taxon>
        <taxon>Bryophytina</taxon>
        <taxon>Bryopsida</taxon>
        <taxon>Dicranidae</taxon>
        <taxon>Pseudoditrichales</taxon>
        <taxon>Ditrichaceae</taxon>
        <taxon>Ceratodon</taxon>
    </lineage>
</organism>
<dbReference type="GO" id="GO:0051301">
    <property type="term" value="P:cell division"/>
    <property type="evidence" value="ECO:0007669"/>
    <property type="project" value="InterPro"/>
</dbReference>
<dbReference type="InterPro" id="IPR009829">
    <property type="entry name" value="SKA1"/>
</dbReference>
<dbReference type="GO" id="GO:0072686">
    <property type="term" value="C:mitotic spindle"/>
    <property type="evidence" value="ECO:0007669"/>
    <property type="project" value="TreeGrafter"/>
</dbReference>